<proteinExistence type="predicted"/>
<dbReference type="PANTHER" id="PTHR46113:SF1">
    <property type="entry name" value="PEPTIDASE M17 LEUCYL AMINOPEPTIDASE N-TERMINAL DOMAIN-CONTAINING PROTEIN"/>
    <property type="match status" value="1"/>
</dbReference>
<dbReference type="EMBL" id="JAHLQT010022531">
    <property type="protein sequence ID" value="KAG7166456.1"/>
    <property type="molecule type" value="Genomic_DNA"/>
</dbReference>
<name>A0A8J5JZE4_HOMAM</name>
<dbReference type="PANTHER" id="PTHR46113">
    <property type="entry name" value="SNAC DOMAIN-CONTAINING PROTEIN"/>
    <property type="match status" value="1"/>
</dbReference>
<sequence>MMTDIIGRDVVDHLPILVSGGNAIQLLGIPKLHSGTGKSMAGIVNKAIEEWSVKNNVVAKCFDTTATNTGGMNGASTLFEQKMEKELLHLACRHHIIEIVLEAAFMAVVGISTGPDILMFKRFQQKWGLIDKSIPSTVMDTRPDPWDVVDHLPILVSGGNAIQLLGIPKLHSGTGKSMAGIVNKAIEEWSVKNNVVAKCFDTTATNTGGMNGASTLFEQKMEKELLHLACRHHIIEIVLEAAFMAVISAVALKKFQGHLWYLRERLVTLALFYDSGSITLEDKRAMAQRMLRTTDEMDPMKRAVDWKADYAFQRANEVVMHLKVVNDLAERGVALMTEYTKLITADEEQKQYLLQVVADHRKQFPTPKKSALV</sequence>
<protein>
    <submittedName>
        <fullName evidence="1">Uncharacterized protein</fullName>
    </submittedName>
</protein>
<evidence type="ECO:0000313" key="2">
    <source>
        <dbReference type="Proteomes" id="UP000747542"/>
    </source>
</evidence>
<dbReference type="AlphaFoldDB" id="A0A8J5JZE4"/>
<dbReference type="Proteomes" id="UP000747542">
    <property type="component" value="Unassembled WGS sequence"/>
</dbReference>
<accession>A0A8J5JZE4</accession>
<organism evidence="1 2">
    <name type="scientific">Homarus americanus</name>
    <name type="common">American lobster</name>
    <dbReference type="NCBI Taxonomy" id="6706"/>
    <lineage>
        <taxon>Eukaryota</taxon>
        <taxon>Metazoa</taxon>
        <taxon>Ecdysozoa</taxon>
        <taxon>Arthropoda</taxon>
        <taxon>Crustacea</taxon>
        <taxon>Multicrustacea</taxon>
        <taxon>Malacostraca</taxon>
        <taxon>Eumalacostraca</taxon>
        <taxon>Eucarida</taxon>
        <taxon>Decapoda</taxon>
        <taxon>Pleocyemata</taxon>
        <taxon>Astacidea</taxon>
        <taxon>Nephropoidea</taxon>
        <taxon>Nephropidae</taxon>
        <taxon>Homarus</taxon>
    </lineage>
</organism>
<reference evidence="1" key="1">
    <citation type="journal article" date="2021" name="Sci. Adv.">
        <title>The American lobster genome reveals insights on longevity, neural, and immune adaptations.</title>
        <authorList>
            <person name="Polinski J.M."/>
            <person name="Zimin A.V."/>
            <person name="Clark K.F."/>
            <person name="Kohn A.B."/>
            <person name="Sadowski N."/>
            <person name="Timp W."/>
            <person name="Ptitsyn A."/>
            <person name="Khanna P."/>
            <person name="Romanova D.Y."/>
            <person name="Williams P."/>
            <person name="Greenwood S.J."/>
            <person name="Moroz L.L."/>
            <person name="Walt D.R."/>
            <person name="Bodnar A.G."/>
        </authorList>
    </citation>
    <scope>NUCLEOTIDE SEQUENCE</scope>
    <source>
        <strain evidence="1">GMGI-L3</strain>
    </source>
</reference>
<comment type="caution">
    <text evidence="1">The sequence shown here is derived from an EMBL/GenBank/DDBJ whole genome shotgun (WGS) entry which is preliminary data.</text>
</comment>
<evidence type="ECO:0000313" key="1">
    <source>
        <dbReference type="EMBL" id="KAG7166456.1"/>
    </source>
</evidence>
<keyword evidence="2" id="KW-1185">Reference proteome</keyword>
<gene>
    <name evidence="1" type="ORF">Hamer_G005562</name>
</gene>